<dbReference type="RefSeq" id="WP_013132524.1">
    <property type="nucleotide sequence ID" value="NC_014165.1"/>
</dbReference>
<feature type="region of interest" description="Disordered" evidence="1">
    <location>
        <begin position="338"/>
        <end position="361"/>
    </location>
</feature>
<evidence type="ECO:0000256" key="1">
    <source>
        <dbReference type="SAM" id="MobiDB-lite"/>
    </source>
</evidence>
<dbReference type="Gene3D" id="3.20.20.80">
    <property type="entry name" value="Glycosidases"/>
    <property type="match status" value="1"/>
</dbReference>
<dbReference type="PANTHER" id="PTHR42976:SF1">
    <property type="entry name" value="GH18 DOMAIN-CONTAINING PROTEIN-RELATED"/>
    <property type="match status" value="1"/>
</dbReference>
<keyword evidence="2" id="KW-0812">Transmembrane</keyword>
<keyword evidence="4" id="KW-1185">Reference proteome</keyword>
<gene>
    <name evidence="3" type="ordered locus">Tbis_2281</name>
</gene>
<feature type="compositionally biased region" description="Low complexity" evidence="1">
    <location>
        <begin position="49"/>
        <end position="66"/>
    </location>
</feature>
<feature type="transmembrane region" description="Helical" evidence="2">
    <location>
        <begin position="16"/>
        <end position="36"/>
    </location>
</feature>
<proteinExistence type="predicted"/>
<dbReference type="KEGG" id="tbi:Tbis_2281"/>
<dbReference type="eggNOG" id="COG3979">
    <property type="taxonomic scope" value="Bacteria"/>
</dbReference>
<evidence type="ECO:0000313" key="3">
    <source>
        <dbReference type="EMBL" id="ADG88991.1"/>
    </source>
</evidence>
<dbReference type="InterPro" id="IPR052750">
    <property type="entry name" value="GH18_Chitinase"/>
</dbReference>
<dbReference type="STRING" id="469371.Tbis_2281"/>
<feature type="region of interest" description="Disordered" evidence="1">
    <location>
        <begin position="42"/>
        <end position="68"/>
    </location>
</feature>
<dbReference type="CAZy" id="GH18">
    <property type="family name" value="Glycoside Hydrolase Family 18"/>
</dbReference>
<organism evidence="3 4">
    <name type="scientific">Thermobispora bispora (strain ATCC 19993 / DSM 43833 / CBS 139.67 / JCM 10125 / KCTC 9307 / NBRC 14880 / R51)</name>
    <dbReference type="NCBI Taxonomy" id="469371"/>
    <lineage>
        <taxon>Bacteria</taxon>
        <taxon>Bacillati</taxon>
        <taxon>Actinomycetota</taxon>
        <taxon>Actinomycetes</taxon>
        <taxon>Streptosporangiales</taxon>
        <taxon>Streptosporangiaceae</taxon>
        <taxon>Thermobispora</taxon>
    </lineage>
</organism>
<dbReference type="Proteomes" id="UP000006640">
    <property type="component" value="Chromosome"/>
</dbReference>
<sequence>MEAARPTEETGNPPRALVRLGAVALAVGTGVALWLLPGPVQPEGEAKQQPRAPSATPSAARQRPASGPAMPRYRAFLRVSDGPVPDPSGTARTAGVRWFVLGHLIAGPDGCTARWAGVPSARAGAVTGRVAGIAARLRADGRHAWPVFGGPGGPELSAACPDQERLTAAYRQVIDALRPTGIDFEINDPSDPAASRRRSAAIALLQREARDRGRPLRVTFTLPATERGLAQTDLAMLRTARASGVTIDGVDLLVPLRPGGLTRLLTAARSAHRQLAAVLGVTGRALWRRMGLTPVLDSPADLGPLQARRLAVFRARTGLGWLSTGGARPGDETVRVLAGPGPARDDQGESVATVGGTTRVP</sequence>
<protein>
    <recommendedName>
        <fullName evidence="5">Chitinase</fullName>
    </recommendedName>
</protein>
<dbReference type="PANTHER" id="PTHR42976">
    <property type="entry name" value="BIFUNCTIONAL CHITINASE/LYSOZYME-RELATED"/>
    <property type="match status" value="1"/>
</dbReference>
<reference evidence="3 4" key="1">
    <citation type="submission" date="2010-01" db="EMBL/GenBank/DDBJ databases">
        <title>The complete genome of Thermobispora bispora DSM 43833.</title>
        <authorList>
            <consortium name="US DOE Joint Genome Institute (JGI-PGF)"/>
            <person name="Lucas S."/>
            <person name="Copeland A."/>
            <person name="Lapidus A."/>
            <person name="Glavina del Rio T."/>
            <person name="Dalin E."/>
            <person name="Tice H."/>
            <person name="Bruce D."/>
            <person name="Goodwin L."/>
            <person name="Pitluck S."/>
            <person name="Kyrpides N."/>
            <person name="Mavromatis K."/>
            <person name="Ivanova N."/>
            <person name="Mikhailova N."/>
            <person name="Chertkov O."/>
            <person name="Brettin T."/>
            <person name="Detter J.C."/>
            <person name="Han C."/>
            <person name="Larimer F."/>
            <person name="Land M."/>
            <person name="Hauser L."/>
            <person name="Markowitz V."/>
            <person name="Cheng J.-F."/>
            <person name="Hugenholtz P."/>
            <person name="Woyke T."/>
            <person name="Wu D."/>
            <person name="Jando M."/>
            <person name="Schneider S."/>
            <person name="Klenk H.-P."/>
            <person name="Eisen J.A."/>
        </authorList>
    </citation>
    <scope>NUCLEOTIDE SEQUENCE [LARGE SCALE GENOMIC DNA]</scope>
    <source>
        <strain evidence="4">ATCC 19993 / DSM 43833 / CBS 139.67 / JCM 10125 / KCTC 9307 / NBRC 14880 / R51</strain>
    </source>
</reference>
<keyword evidence="2" id="KW-0472">Membrane</keyword>
<dbReference type="OrthoDB" id="3539189at2"/>
<evidence type="ECO:0000313" key="4">
    <source>
        <dbReference type="Proteomes" id="UP000006640"/>
    </source>
</evidence>
<dbReference type="HOGENOM" id="CLU_019399_0_0_11"/>
<name>D6Y3B6_THEBD</name>
<dbReference type="AlphaFoldDB" id="D6Y3B6"/>
<keyword evidence="2" id="KW-1133">Transmembrane helix</keyword>
<dbReference type="EMBL" id="CP001874">
    <property type="protein sequence ID" value="ADG88991.1"/>
    <property type="molecule type" value="Genomic_DNA"/>
</dbReference>
<accession>D6Y3B6</accession>
<evidence type="ECO:0000256" key="2">
    <source>
        <dbReference type="SAM" id="Phobius"/>
    </source>
</evidence>
<evidence type="ECO:0008006" key="5">
    <source>
        <dbReference type="Google" id="ProtNLM"/>
    </source>
</evidence>